<dbReference type="EMBL" id="JACHJY010000003">
    <property type="protein sequence ID" value="MBB4981713.1"/>
    <property type="molecule type" value="Genomic_DNA"/>
</dbReference>
<dbReference type="InterPro" id="IPR032466">
    <property type="entry name" value="Metal_Hydrolase"/>
</dbReference>
<dbReference type="PANTHER" id="PTHR11647">
    <property type="entry name" value="HYDRANTOINASE/DIHYDROPYRIMIDINASE FAMILY MEMBER"/>
    <property type="match status" value="1"/>
</dbReference>
<evidence type="ECO:0000256" key="1">
    <source>
        <dbReference type="ARBA" id="ARBA00001947"/>
    </source>
</evidence>
<dbReference type="Gene3D" id="3.20.20.140">
    <property type="entry name" value="Metal-dependent hydrolases"/>
    <property type="match status" value="1"/>
</dbReference>
<evidence type="ECO:0000259" key="3">
    <source>
        <dbReference type="Pfam" id="PF01979"/>
    </source>
</evidence>
<dbReference type="InterPro" id="IPR011059">
    <property type="entry name" value="Metal-dep_hydrolase_composite"/>
</dbReference>
<dbReference type="SUPFAM" id="SSF51556">
    <property type="entry name" value="Metallo-dependent hydrolases"/>
    <property type="match status" value="1"/>
</dbReference>
<accession>A0A7W7TYI7</accession>
<evidence type="ECO:0000313" key="4">
    <source>
        <dbReference type="EMBL" id="MBB4981713.1"/>
    </source>
</evidence>
<dbReference type="GO" id="GO:0005829">
    <property type="term" value="C:cytosol"/>
    <property type="evidence" value="ECO:0007669"/>
    <property type="project" value="TreeGrafter"/>
</dbReference>
<proteinExistence type="predicted"/>
<comment type="caution">
    <text evidence="4">The sequence shown here is derived from an EMBL/GenBank/DDBJ whole genome shotgun (WGS) entry which is preliminary data.</text>
</comment>
<protein>
    <submittedName>
        <fullName evidence="4">Dihydroorotase-like cyclic amidohydrolase</fullName>
    </submittedName>
</protein>
<dbReference type="Gene3D" id="2.30.40.10">
    <property type="entry name" value="Urease, subunit C, domain 1"/>
    <property type="match status" value="1"/>
</dbReference>
<dbReference type="GO" id="GO:0016812">
    <property type="term" value="F:hydrolase activity, acting on carbon-nitrogen (but not peptide) bonds, in cyclic amides"/>
    <property type="evidence" value="ECO:0007669"/>
    <property type="project" value="TreeGrafter"/>
</dbReference>
<reference evidence="4 5" key="1">
    <citation type="submission" date="2020-08" db="EMBL/GenBank/DDBJ databases">
        <title>Genomic Encyclopedia of Type Strains, Phase III (KMG-III): the genomes of soil and plant-associated and newly described type strains.</title>
        <authorList>
            <person name="Whitman W."/>
        </authorList>
    </citation>
    <scope>NUCLEOTIDE SEQUENCE [LARGE SCALE GENOMIC DNA]</scope>
    <source>
        <strain evidence="4 5">SFB5A</strain>
    </source>
</reference>
<comment type="cofactor">
    <cofactor evidence="1">
        <name>Zn(2+)</name>
        <dbReference type="ChEBI" id="CHEBI:29105"/>
    </cofactor>
</comment>
<sequence>MQHAPEAEGAPGGALRGLRTNDLQVVSTDHCPFCFVGQKELGRGGFSKIPNGLPGVENHMDLLHQAVVDGHISRRRWIEIACATPARMFGLYPQKGTIAPGADADVVIYDPHCVRHRPRRLRDARRRPQAEHPGPSR</sequence>
<dbReference type="InterPro" id="IPR050378">
    <property type="entry name" value="Metallo-dep_Hydrolases_sf"/>
</dbReference>
<dbReference type="PANTHER" id="PTHR11647:SF1">
    <property type="entry name" value="COLLAPSIN RESPONSE MEDIATOR PROTEIN"/>
    <property type="match status" value="1"/>
</dbReference>
<evidence type="ECO:0000313" key="5">
    <source>
        <dbReference type="Proteomes" id="UP000582643"/>
    </source>
</evidence>
<feature type="region of interest" description="Disordered" evidence="2">
    <location>
        <begin position="118"/>
        <end position="137"/>
    </location>
</feature>
<evidence type="ECO:0000256" key="2">
    <source>
        <dbReference type="SAM" id="MobiDB-lite"/>
    </source>
</evidence>
<dbReference type="Proteomes" id="UP000582643">
    <property type="component" value="Unassembled WGS sequence"/>
</dbReference>
<feature type="domain" description="Amidohydrolase-related" evidence="3">
    <location>
        <begin position="24"/>
        <end position="111"/>
    </location>
</feature>
<keyword evidence="4" id="KW-0378">Hydrolase</keyword>
<feature type="compositionally biased region" description="Basic residues" evidence="2">
    <location>
        <begin position="118"/>
        <end position="127"/>
    </location>
</feature>
<organism evidence="4 5">
    <name type="scientific">Streptomyces nymphaeiformis</name>
    <dbReference type="NCBI Taxonomy" id="2663842"/>
    <lineage>
        <taxon>Bacteria</taxon>
        <taxon>Bacillati</taxon>
        <taxon>Actinomycetota</taxon>
        <taxon>Actinomycetes</taxon>
        <taxon>Kitasatosporales</taxon>
        <taxon>Streptomycetaceae</taxon>
        <taxon>Streptomyces</taxon>
    </lineage>
</organism>
<keyword evidence="5" id="KW-1185">Reference proteome</keyword>
<gene>
    <name evidence="4" type="ORF">GGE06_002623</name>
</gene>
<dbReference type="InterPro" id="IPR006680">
    <property type="entry name" value="Amidohydro-rel"/>
</dbReference>
<dbReference type="AlphaFoldDB" id="A0A7W7TYI7"/>
<dbReference type="Pfam" id="PF01979">
    <property type="entry name" value="Amidohydro_1"/>
    <property type="match status" value="1"/>
</dbReference>
<name>A0A7W7TYI7_9ACTN</name>